<keyword evidence="2" id="KW-1185">Reference proteome</keyword>
<name>A0ABW2F183_9BACL</name>
<dbReference type="RefSeq" id="WP_378046711.1">
    <property type="nucleotide sequence ID" value="NZ_JBHMDN010000012.1"/>
</dbReference>
<proteinExistence type="predicted"/>
<evidence type="ECO:0000313" key="2">
    <source>
        <dbReference type="Proteomes" id="UP001596378"/>
    </source>
</evidence>
<dbReference type="PIRSF" id="PIRSF016498">
    <property type="entry name" value="UCP016498"/>
    <property type="match status" value="1"/>
</dbReference>
<reference evidence="2" key="1">
    <citation type="journal article" date="2019" name="Int. J. Syst. Evol. Microbiol.">
        <title>The Global Catalogue of Microorganisms (GCM) 10K type strain sequencing project: providing services to taxonomists for standard genome sequencing and annotation.</title>
        <authorList>
            <consortium name="The Broad Institute Genomics Platform"/>
            <consortium name="The Broad Institute Genome Sequencing Center for Infectious Disease"/>
            <person name="Wu L."/>
            <person name="Ma J."/>
        </authorList>
    </citation>
    <scope>NUCLEOTIDE SEQUENCE [LARGE SCALE GENOMIC DNA]</scope>
    <source>
        <strain evidence="2">KCTC 12907</strain>
    </source>
</reference>
<comment type="caution">
    <text evidence="1">The sequence shown here is derived from an EMBL/GenBank/DDBJ whole genome shotgun (WGS) entry which is preliminary data.</text>
</comment>
<dbReference type="Pfam" id="PF09969">
    <property type="entry name" value="DUF2203"/>
    <property type="match status" value="1"/>
</dbReference>
<dbReference type="EMBL" id="JBHTAI010000001">
    <property type="protein sequence ID" value="MFC7146947.1"/>
    <property type="molecule type" value="Genomic_DNA"/>
</dbReference>
<dbReference type="Proteomes" id="UP001596378">
    <property type="component" value="Unassembled WGS sequence"/>
</dbReference>
<protein>
    <submittedName>
        <fullName evidence="1">DUF2203 domain-containing protein</fullName>
    </submittedName>
</protein>
<evidence type="ECO:0000313" key="1">
    <source>
        <dbReference type="EMBL" id="MFC7146947.1"/>
    </source>
</evidence>
<dbReference type="InterPro" id="IPR018699">
    <property type="entry name" value="DUF2203"/>
</dbReference>
<accession>A0ABW2F183</accession>
<sequence length="144" mass="16732">MEHKLFTAEEANELLPQIRRELAALQELAGKIESRHRDLLKFKSIHKHAFPDLPHDNDPFFEMESSLDFLRIEMDMMIRNFSRKGVLLKMIDPGLIDFPTMIEGEPALLCWKEGEERVGHYHGWHDGFVGRRALPEDRDPGARG</sequence>
<gene>
    <name evidence="1" type="ORF">ACFQMJ_00255</name>
</gene>
<organism evidence="1 2">
    <name type="scientific">Cohnella cellulosilytica</name>
    <dbReference type="NCBI Taxonomy" id="986710"/>
    <lineage>
        <taxon>Bacteria</taxon>
        <taxon>Bacillati</taxon>
        <taxon>Bacillota</taxon>
        <taxon>Bacilli</taxon>
        <taxon>Bacillales</taxon>
        <taxon>Paenibacillaceae</taxon>
        <taxon>Cohnella</taxon>
    </lineage>
</organism>